<evidence type="ECO:0000313" key="3">
    <source>
        <dbReference type="Proteomes" id="UP000657177"/>
    </source>
</evidence>
<dbReference type="Gene3D" id="3.10.350.10">
    <property type="entry name" value="LysM domain"/>
    <property type="match status" value="3"/>
</dbReference>
<dbReference type="InterPro" id="IPR018392">
    <property type="entry name" value="LysM"/>
</dbReference>
<feature type="domain" description="LysM" evidence="1">
    <location>
        <begin position="1"/>
        <end position="44"/>
    </location>
</feature>
<dbReference type="SUPFAM" id="SSF54106">
    <property type="entry name" value="LysM domain"/>
    <property type="match status" value="3"/>
</dbReference>
<name>A0A8J6HYW8_9FIRM</name>
<dbReference type="InterPro" id="IPR036779">
    <property type="entry name" value="LysM_dom_sf"/>
</dbReference>
<reference evidence="2" key="1">
    <citation type="submission" date="2020-06" db="EMBL/GenBank/DDBJ databases">
        <title>Novel chitinolytic bacterium.</title>
        <authorList>
            <person name="Ungkulpasvich U."/>
            <person name="Kosugi A."/>
            <person name="Uke A."/>
        </authorList>
    </citation>
    <scope>NUCLEOTIDE SEQUENCE</scope>
    <source>
        <strain evidence="2">UUS1-1</strain>
    </source>
</reference>
<protein>
    <submittedName>
        <fullName evidence="2">LysM peptidoglycan-binding domain-containing protein</fullName>
    </submittedName>
</protein>
<feature type="domain" description="LysM" evidence="1">
    <location>
        <begin position="126"/>
        <end position="171"/>
    </location>
</feature>
<dbReference type="AlphaFoldDB" id="A0A8J6HYW8"/>
<evidence type="ECO:0000259" key="1">
    <source>
        <dbReference type="PROSITE" id="PS51782"/>
    </source>
</evidence>
<comment type="caution">
    <text evidence="2">The sequence shown here is derived from an EMBL/GenBank/DDBJ whole genome shotgun (WGS) entry which is preliminary data.</text>
</comment>
<dbReference type="SMART" id="SM00257">
    <property type="entry name" value="LysM"/>
    <property type="match status" value="3"/>
</dbReference>
<dbReference type="PANTHER" id="PTHR33734">
    <property type="entry name" value="LYSM DOMAIN-CONTAINING GPI-ANCHORED PROTEIN 2"/>
    <property type="match status" value="1"/>
</dbReference>
<feature type="domain" description="LysM" evidence="1">
    <location>
        <begin position="62"/>
        <end position="107"/>
    </location>
</feature>
<dbReference type="PANTHER" id="PTHR33734:SF22">
    <property type="entry name" value="MEMBRANE-BOUND LYTIC MUREIN TRANSGLYCOSYLASE D"/>
    <property type="match status" value="1"/>
</dbReference>
<dbReference type="PROSITE" id="PS51782">
    <property type="entry name" value="LYSM"/>
    <property type="match status" value="3"/>
</dbReference>
<dbReference type="EMBL" id="JAAKDE010000004">
    <property type="protein sequence ID" value="MBA2132420.1"/>
    <property type="molecule type" value="Genomic_DNA"/>
</dbReference>
<proteinExistence type="predicted"/>
<evidence type="ECO:0000313" key="2">
    <source>
        <dbReference type="EMBL" id="MBA2132420.1"/>
    </source>
</evidence>
<sequence>MYTVQPGDSLFSIANRFNIPLDCLRRFNPQVVGDQIFPGQVLCIPPASACAPTPVQCPPGGILYTVRAGDTMFNIANRFGIPLDCLIRFNPQIPNPNLIFPGQVLCVPPASACVGVPQPQCPPGGFLYTVRAGDTMFNIANRFGIPLNCLIRFNPQIPNPNQINPGQVICVPPRTAC</sequence>
<dbReference type="Proteomes" id="UP000657177">
    <property type="component" value="Unassembled WGS sequence"/>
</dbReference>
<dbReference type="Pfam" id="PF01476">
    <property type="entry name" value="LysM"/>
    <property type="match status" value="3"/>
</dbReference>
<dbReference type="CDD" id="cd00118">
    <property type="entry name" value="LysM"/>
    <property type="match status" value="3"/>
</dbReference>
<organism evidence="2 3">
    <name type="scientific">Capillibacterium thermochitinicola</name>
    <dbReference type="NCBI Taxonomy" id="2699427"/>
    <lineage>
        <taxon>Bacteria</taxon>
        <taxon>Bacillati</taxon>
        <taxon>Bacillota</taxon>
        <taxon>Capillibacterium</taxon>
    </lineage>
</organism>
<accession>A0A8J6HYW8</accession>
<keyword evidence="3" id="KW-1185">Reference proteome</keyword>
<gene>
    <name evidence="2" type="ORF">G5B42_02525</name>
</gene>